<dbReference type="CDD" id="cd00156">
    <property type="entry name" value="REC"/>
    <property type="match status" value="1"/>
</dbReference>
<dbReference type="GO" id="GO:0052621">
    <property type="term" value="F:diguanylate cyclase activity"/>
    <property type="evidence" value="ECO:0007669"/>
    <property type="project" value="TreeGrafter"/>
</dbReference>
<reference evidence="4 5" key="1">
    <citation type="submission" date="2016-10" db="EMBL/GenBank/DDBJ databases">
        <title>Draft genome sequences of four alkaliphilic bacteria belonging to the Anaerobacillus genus.</title>
        <authorList>
            <person name="Bassil N.M."/>
            <person name="Lloyd J.R."/>
        </authorList>
    </citation>
    <scope>NUCLEOTIDE SEQUENCE [LARGE SCALE GENOMIC DNA]</scope>
    <source>
        <strain evidence="4 5">DSM 15340</strain>
    </source>
</reference>
<evidence type="ECO:0000313" key="5">
    <source>
        <dbReference type="Proteomes" id="UP000180098"/>
    </source>
</evidence>
<dbReference type="CDD" id="cd01949">
    <property type="entry name" value="GGDEF"/>
    <property type="match status" value="1"/>
</dbReference>
<feature type="domain" description="Response regulatory" evidence="2">
    <location>
        <begin position="431"/>
        <end position="547"/>
    </location>
</feature>
<dbReference type="InterPro" id="IPR050469">
    <property type="entry name" value="Diguanylate_Cyclase"/>
</dbReference>
<dbReference type="PROSITE" id="PS50887">
    <property type="entry name" value="GGDEF"/>
    <property type="match status" value="1"/>
</dbReference>
<dbReference type="FunFam" id="3.30.70.270:FF:000001">
    <property type="entry name" value="Diguanylate cyclase domain protein"/>
    <property type="match status" value="1"/>
</dbReference>
<sequence length="550" mass="63714">MFQDDGNEKKHLYVKRSPKIIIEKLINDVLHSKDNAELPSDIINRLHQLETSSIKYNVIELVHMTKTLQTMVKRQGSKVVLPKYMERAFLLLLEEMLMSIQNPTQIQQRLPKVRDENVLYSVREYNIGVERTVILVDNDILFLNKTASLLTEAGFKVLKSNRGKQALKLITESQPDCIIFGLNLIDINIEAFLKDLHERVNTLFVPIVVIGHENEKDLIDKIKFNINDSILKPLVIDDLFVKMMRLLDHVSRMKKQVHIDELTGVYSRKFIMEKLEYYYCNDKEKDYPHALAILDLDYFKDVNDKYGHQIGDKVLVEFAQFINSKIRSTDIFARYGGEEFILLLPRTKTIHAWKKINALQKEFKEKNIDIGDDSIKQTFSGGIVSNKDVRTDHPVEVLNLADIALYAAKNSGRNRVLIYDPMMRLKKEQYKILIVDDDRFTRNILLDGLKDEQWSLFEATNGLEAIEIAKEQIPNIILLDGLMPEMNGYETLEEIRKNIRFKQTAVIMLTGNHSEENIARALEAGADDYITKPFSLVELKARINRSLVRH</sequence>
<dbReference type="SMART" id="SM00448">
    <property type="entry name" value="REC"/>
    <property type="match status" value="2"/>
</dbReference>
<evidence type="ECO:0000313" key="4">
    <source>
        <dbReference type="EMBL" id="OIJ11878.1"/>
    </source>
</evidence>
<dbReference type="EMBL" id="MLQQ01000025">
    <property type="protein sequence ID" value="OIJ11878.1"/>
    <property type="molecule type" value="Genomic_DNA"/>
</dbReference>
<evidence type="ECO:0008006" key="6">
    <source>
        <dbReference type="Google" id="ProtNLM"/>
    </source>
</evidence>
<dbReference type="PANTHER" id="PTHR45138:SF24">
    <property type="entry name" value="DIGUANYLATE CYCLASE DGCC-RELATED"/>
    <property type="match status" value="1"/>
</dbReference>
<dbReference type="InterPro" id="IPR043128">
    <property type="entry name" value="Rev_trsase/Diguanyl_cyclase"/>
</dbReference>
<name>A0A1S2LH78_9BACI</name>
<dbReference type="InterPro" id="IPR001789">
    <property type="entry name" value="Sig_transdc_resp-reg_receiver"/>
</dbReference>
<feature type="domain" description="Response regulatory" evidence="2">
    <location>
        <begin position="132"/>
        <end position="247"/>
    </location>
</feature>
<dbReference type="SUPFAM" id="SSF55073">
    <property type="entry name" value="Nucleotide cyclase"/>
    <property type="match status" value="1"/>
</dbReference>
<evidence type="ECO:0000256" key="1">
    <source>
        <dbReference type="PROSITE-ProRule" id="PRU00169"/>
    </source>
</evidence>
<gene>
    <name evidence="4" type="ORF">BKP35_11305</name>
</gene>
<proteinExistence type="predicted"/>
<dbReference type="GO" id="GO:0005886">
    <property type="term" value="C:plasma membrane"/>
    <property type="evidence" value="ECO:0007669"/>
    <property type="project" value="TreeGrafter"/>
</dbReference>
<dbReference type="NCBIfam" id="TIGR00254">
    <property type="entry name" value="GGDEF"/>
    <property type="match status" value="1"/>
</dbReference>
<feature type="modified residue" description="4-aspartylphosphate" evidence="1">
    <location>
        <position position="480"/>
    </location>
</feature>
<dbReference type="InterPro" id="IPR000160">
    <property type="entry name" value="GGDEF_dom"/>
</dbReference>
<protein>
    <recommendedName>
        <fullName evidence="6">Diguanylate cyclase</fullName>
    </recommendedName>
</protein>
<dbReference type="Gene3D" id="3.40.50.2300">
    <property type="match status" value="2"/>
</dbReference>
<feature type="domain" description="GGDEF" evidence="3">
    <location>
        <begin position="287"/>
        <end position="421"/>
    </location>
</feature>
<dbReference type="RefSeq" id="WP_071313456.1">
    <property type="nucleotide sequence ID" value="NZ_MLQQ01000025.1"/>
</dbReference>
<dbReference type="GO" id="GO:1902201">
    <property type="term" value="P:negative regulation of bacterial-type flagellum-dependent cell motility"/>
    <property type="evidence" value="ECO:0007669"/>
    <property type="project" value="TreeGrafter"/>
</dbReference>
<dbReference type="GO" id="GO:0043709">
    <property type="term" value="P:cell adhesion involved in single-species biofilm formation"/>
    <property type="evidence" value="ECO:0007669"/>
    <property type="project" value="TreeGrafter"/>
</dbReference>
<dbReference type="AlphaFoldDB" id="A0A1S2LH78"/>
<evidence type="ECO:0000259" key="2">
    <source>
        <dbReference type="PROSITE" id="PS50110"/>
    </source>
</evidence>
<dbReference type="Pfam" id="PF00072">
    <property type="entry name" value="Response_reg"/>
    <property type="match status" value="2"/>
</dbReference>
<keyword evidence="1" id="KW-0597">Phosphoprotein</keyword>
<dbReference type="InterPro" id="IPR011006">
    <property type="entry name" value="CheY-like_superfamily"/>
</dbReference>
<dbReference type="SUPFAM" id="SSF52172">
    <property type="entry name" value="CheY-like"/>
    <property type="match status" value="2"/>
</dbReference>
<comment type="caution">
    <text evidence="4">The sequence shown here is derived from an EMBL/GenBank/DDBJ whole genome shotgun (WGS) entry which is preliminary data.</text>
</comment>
<dbReference type="Pfam" id="PF00990">
    <property type="entry name" value="GGDEF"/>
    <property type="match status" value="1"/>
</dbReference>
<dbReference type="PANTHER" id="PTHR45138">
    <property type="entry name" value="REGULATORY COMPONENTS OF SENSORY TRANSDUCTION SYSTEM"/>
    <property type="match status" value="1"/>
</dbReference>
<dbReference type="Proteomes" id="UP000180098">
    <property type="component" value="Unassembled WGS sequence"/>
</dbReference>
<dbReference type="PROSITE" id="PS50110">
    <property type="entry name" value="RESPONSE_REGULATORY"/>
    <property type="match status" value="2"/>
</dbReference>
<dbReference type="GO" id="GO:0000160">
    <property type="term" value="P:phosphorelay signal transduction system"/>
    <property type="evidence" value="ECO:0007669"/>
    <property type="project" value="InterPro"/>
</dbReference>
<comment type="caution">
    <text evidence="1">Lacks conserved residue(s) required for the propagation of feature annotation.</text>
</comment>
<dbReference type="Gene3D" id="3.30.70.270">
    <property type="match status" value="1"/>
</dbReference>
<dbReference type="InterPro" id="IPR029787">
    <property type="entry name" value="Nucleotide_cyclase"/>
</dbReference>
<organism evidence="4 5">
    <name type="scientific">Anaerobacillus arseniciselenatis</name>
    <dbReference type="NCBI Taxonomy" id="85682"/>
    <lineage>
        <taxon>Bacteria</taxon>
        <taxon>Bacillati</taxon>
        <taxon>Bacillota</taxon>
        <taxon>Bacilli</taxon>
        <taxon>Bacillales</taxon>
        <taxon>Bacillaceae</taxon>
        <taxon>Anaerobacillus</taxon>
    </lineage>
</organism>
<keyword evidence="5" id="KW-1185">Reference proteome</keyword>
<accession>A0A1S2LH78</accession>
<evidence type="ECO:0000259" key="3">
    <source>
        <dbReference type="PROSITE" id="PS50887"/>
    </source>
</evidence>
<dbReference type="SMART" id="SM00267">
    <property type="entry name" value="GGDEF"/>
    <property type="match status" value="1"/>
</dbReference>